<feature type="region of interest" description="Disordered" evidence="6">
    <location>
        <begin position="1"/>
        <end position="24"/>
    </location>
</feature>
<evidence type="ECO:0000313" key="9">
    <source>
        <dbReference type="EMBL" id="KIT17166.1"/>
    </source>
</evidence>
<evidence type="ECO:0000259" key="8">
    <source>
        <dbReference type="Pfam" id="PF00535"/>
    </source>
</evidence>
<dbReference type="InterPro" id="IPR001173">
    <property type="entry name" value="Glyco_trans_2-like"/>
</dbReference>
<dbReference type="AlphaFoldDB" id="A0A0D1EJK3"/>
<evidence type="ECO:0000256" key="4">
    <source>
        <dbReference type="ARBA" id="ARBA00022679"/>
    </source>
</evidence>
<evidence type="ECO:0000256" key="6">
    <source>
        <dbReference type="SAM" id="MobiDB-lite"/>
    </source>
</evidence>
<keyword evidence="3 9" id="KW-0328">Glycosyltransferase</keyword>
<sequence>MAAKGRIDGAGRDRSSRAMTSTPRRAGSLDILAVIPARDTAGDIGPCVDALMAAGLAADRIVVVDDGSIDATGSIAAGRGVVLMHGGGAGAASARNKGATHPAGDVLLFVDADVTVHPDAVRRVRERLESDAGLAAIFGAYDREPLHPQAVSRIRNLLNHHVHASNPGEATSFWTGLGAVRRDVFEALGGFDPGQRMMEDIEFGLRLVRAGHRILLDPEIRGSHRKRWTLAGLVRADLWNRAVPWTRLMHSELGRSVPAGLNVSAAGKVSVLAVAATLIALPVFLMAPGPGALLVMAGLGALAVANRGFLSLLARLDGAGRALQGLGVLWVHFLCAGLGYALARTGIARG</sequence>
<evidence type="ECO:0000313" key="10">
    <source>
        <dbReference type="Proteomes" id="UP000032232"/>
    </source>
</evidence>
<gene>
    <name evidence="9" type="primary">epsJ</name>
    <name evidence="9" type="ORF">jaqu_08960</name>
</gene>
<dbReference type="GO" id="GO:0016757">
    <property type="term" value="F:glycosyltransferase activity"/>
    <property type="evidence" value="ECO:0007669"/>
    <property type="project" value="UniProtKB-KW"/>
</dbReference>
<comment type="subcellular location">
    <subcellularLocation>
        <location evidence="1">Cell membrane</location>
    </subcellularLocation>
</comment>
<protein>
    <submittedName>
        <fullName evidence="9">EpsJ protein</fullName>
        <ecNumber evidence="9">2.4.-.-</ecNumber>
    </submittedName>
</protein>
<evidence type="ECO:0000256" key="3">
    <source>
        <dbReference type="ARBA" id="ARBA00022676"/>
    </source>
</evidence>
<dbReference type="EC" id="2.4.-.-" evidence="9"/>
<accession>A0A0D1EJK3</accession>
<keyword evidence="7" id="KW-0812">Transmembrane</keyword>
<comment type="caution">
    <text evidence="9">The sequence shown here is derived from an EMBL/GenBank/DDBJ whole genome shotgun (WGS) entry which is preliminary data.</text>
</comment>
<dbReference type="Proteomes" id="UP000032232">
    <property type="component" value="Unassembled WGS sequence"/>
</dbReference>
<evidence type="ECO:0000256" key="7">
    <source>
        <dbReference type="SAM" id="Phobius"/>
    </source>
</evidence>
<dbReference type="PATRIC" id="fig|935700.4.peg.938"/>
<keyword evidence="2" id="KW-1003">Cell membrane</keyword>
<organism evidence="9 10">
    <name type="scientific">Jannaschia aquimarina</name>
    <dbReference type="NCBI Taxonomy" id="935700"/>
    <lineage>
        <taxon>Bacteria</taxon>
        <taxon>Pseudomonadati</taxon>
        <taxon>Pseudomonadota</taxon>
        <taxon>Alphaproteobacteria</taxon>
        <taxon>Rhodobacterales</taxon>
        <taxon>Roseobacteraceae</taxon>
        <taxon>Jannaschia</taxon>
    </lineage>
</organism>
<feature type="transmembrane region" description="Helical" evidence="7">
    <location>
        <begin position="322"/>
        <end position="343"/>
    </location>
</feature>
<keyword evidence="4 9" id="KW-0808">Transferase</keyword>
<feature type="transmembrane region" description="Helical" evidence="7">
    <location>
        <begin position="292"/>
        <end position="310"/>
    </location>
</feature>
<feature type="domain" description="Glycosyltransferase 2-like" evidence="8">
    <location>
        <begin position="34"/>
        <end position="188"/>
    </location>
</feature>
<reference evidence="9 10" key="1">
    <citation type="submission" date="2015-02" db="EMBL/GenBank/DDBJ databases">
        <title>Genome Sequence of Jannaschia aquimarina DSM28248, a member of the Roseobacter clade.</title>
        <authorList>
            <person name="Voget S."/>
            <person name="Daniel R."/>
        </authorList>
    </citation>
    <scope>NUCLEOTIDE SEQUENCE [LARGE SCALE GENOMIC DNA]</scope>
    <source>
        <strain evidence="9 10">GSW-M26</strain>
    </source>
</reference>
<keyword evidence="7" id="KW-1133">Transmembrane helix</keyword>
<dbReference type="Gene3D" id="3.90.550.10">
    <property type="entry name" value="Spore Coat Polysaccharide Biosynthesis Protein SpsA, Chain A"/>
    <property type="match status" value="1"/>
</dbReference>
<dbReference type="PANTHER" id="PTHR43646:SF2">
    <property type="entry name" value="GLYCOSYLTRANSFERASE 2-LIKE DOMAIN-CONTAINING PROTEIN"/>
    <property type="match status" value="1"/>
</dbReference>
<evidence type="ECO:0000256" key="2">
    <source>
        <dbReference type="ARBA" id="ARBA00022475"/>
    </source>
</evidence>
<keyword evidence="10" id="KW-1185">Reference proteome</keyword>
<feature type="compositionally biased region" description="Basic and acidic residues" evidence="6">
    <location>
        <begin position="1"/>
        <end position="16"/>
    </location>
</feature>
<dbReference type="SUPFAM" id="SSF53448">
    <property type="entry name" value="Nucleotide-diphospho-sugar transferases"/>
    <property type="match status" value="1"/>
</dbReference>
<dbReference type="GO" id="GO:0005886">
    <property type="term" value="C:plasma membrane"/>
    <property type="evidence" value="ECO:0007669"/>
    <property type="project" value="UniProtKB-SubCell"/>
</dbReference>
<dbReference type="STRING" id="935700.jaqu_08960"/>
<dbReference type="Pfam" id="PF00535">
    <property type="entry name" value="Glycos_transf_2"/>
    <property type="match status" value="1"/>
</dbReference>
<dbReference type="EMBL" id="JYFE01000020">
    <property type="protein sequence ID" value="KIT17166.1"/>
    <property type="molecule type" value="Genomic_DNA"/>
</dbReference>
<name>A0A0D1EJK3_9RHOB</name>
<dbReference type="OrthoDB" id="6653642at2"/>
<evidence type="ECO:0000256" key="1">
    <source>
        <dbReference type="ARBA" id="ARBA00004236"/>
    </source>
</evidence>
<proteinExistence type="predicted"/>
<keyword evidence="5 7" id="KW-0472">Membrane</keyword>
<dbReference type="PANTHER" id="PTHR43646">
    <property type="entry name" value="GLYCOSYLTRANSFERASE"/>
    <property type="match status" value="1"/>
</dbReference>
<feature type="transmembrane region" description="Helical" evidence="7">
    <location>
        <begin position="265"/>
        <end position="285"/>
    </location>
</feature>
<dbReference type="InterPro" id="IPR029044">
    <property type="entry name" value="Nucleotide-diphossugar_trans"/>
</dbReference>
<evidence type="ECO:0000256" key="5">
    <source>
        <dbReference type="ARBA" id="ARBA00023136"/>
    </source>
</evidence>